<evidence type="ECO:0008006" key="3">
    <source>
        <dbReference type="Google" id="ProtNLM"/>
    </source>
</evidence>
<evidence type="ECO:0000313" key="2">
    <source>
        <dbReference type="EMBL" id="CAA9507982.1"/>
    </source>
</evidence>
<dbReference type="InterPro" id="IPR027981">
    <property type="entry name" value="DUF4446"/>
</dbReference>
<gene>
    <name evidence="2" type="ORF">AVDCRST_MAG67-2549</name>
</gene>
<keyword evidence="1" id="KW-0472">Membrane</keyword>
<dbReference type="Pfam" id="PF14584">
    <property type="entry name" value="DUF4446"/>
    <property type="match status" value="1"/>
</dbReference>
<dbReference type="EMBL" id="CADCVQ010000103">
    <property type="protein sequence ID" value="CAA9507982.1"/>
    <property type="molecule type" value="Genomic_DNA"/>
</dbReference>
<accession>A0A6J4SX11</accession>
<evidence type="ECO:0000256" key="1">
    <source>
        <dbReference type="SAM" id="Phobius"/>
    </source>
</evidence>
<reference evidence="2" key="1">
    <citation type="submission" date="2020-02" db="EMBL/GenBank/DDBJ databases">
        <authorList>
            <person name="Meier V. D."/>
        </authorList>
    </citation>
    <scope>NUCLEOTIDE SEQUENCE</scope>
    <source>
        <strain evidence="2">AVDCRST_MAG67</strain>
    </source>
</reference>
<dbReference type="AlphaFoldDB" id="A0A6J4SX11"/>
<organism evidence="2">
    <name type="scientific">uncultured Solirubrobacteraceae bacterium</name>
    <dbReference type="NCBI Taxonomy" id="1162706"/>
    <lineage>
        <taxon>Bacteria</taxon>
        <taxon>Bacillati</taxon>
        <taxon>Actinomycetota</taxon>
        <taxon>Thermoleophilia</taxon>
        <taxon>Solirubrobacterales</taxon>
        <taxon>Solirubrobacteraceae</taxon>
        <taxon>environmental samples</taxon>
    </lineage>
</organism>
<keyword evidence="1" id="KW-1133">Transmembrane helix</keyword>
<protein>
    <recommendedName>
        <fullName evidence="3">DUF4446 family protein</fullName>
    </recommendedName>
</protein>
<sequence length="166" mass="17743">MGAELSSTVGIVALAAAVVALVAVVCVIVLYRQLRRQRADQRVILGDHGSTDLVGHAAALDAGFKTLHDYVADVAERLDARMSVAEARLDGAISHCGLIRYDAYNEMSGRQSTSIALLDSSRSGVVLSSIHHRDQARLYAKQVSAGKGELKLSPEEEEALRLAMTS</sequence>
<proteinExistence type="predicted"/>
<keyword evidence="1" id="KW-0812">Transmembrane</keyword>
<name>A0A6J4SX11_9ACTN</name>
<feature type="transmembrane region" description="Helical" evidence="1">
    <location>
        <begin position="6"/>
        <end position="31"/>
    </location>
</feature>